<dbReference type="RefSeq" id="WP_030433561.1">
    <property type="nucleotide sequence ID" value="NZ_JOEF01000046.1"/>
</dbReference>
<organism evidence="1 2">
    <name type="scientific">Allokutzneria albata</name>
    <name type="common">Kibdelosporangium albatum</name>
    <dbReference type="NCBI Taxonomy" id="211114"/>
    <lineage>
        <taxon>Bacteria</taxon>
        <taxon>Bacillati</taxon>
        <taxon>Actinomycetota</taxon>
        <taxon>Actinomycetes</taxon>
        <taxon>Pseudonocardiales</taxon>
        <taxon>Pseudonocardiaceae</taxon>
        <taxon>Allokutzneria</taxon>
    </lineage>
</organism>
<accession>A0A1G9Y964</accession>
<evidence type="ECO:0000313" key="2">
    <source>
        <dbReference type="Proteomes" id="UP000183376"/>
    </source>
</evidence>
<gene>
    <name evidence="1" type="ORF">SAMN04489726_4647</name>
</gene>
<protein>
    <submittedName>
        <fullName evidence="1">Uncharacterized protein</fullName>
    </submittedName>
</protein>
<evidence type="ECO:0000313" key="1">
    <source>
        <dbReference type="EMBL" id="SDN05021.1"/>
    </source>
</evidence>
<name>A0A1G9Y964_ALLAB</name>
<sequence>MAKRVTQVLAPDGTVWRPKPGTRVSAREFSEALDLILSTFREQSWNPWVVEDRAEELAAAEAILGQWTRAEPDFRPMTTAEINAWTDKLEEKAAARTEHRERERLTRVQDYDEQRHLARLRLLEREAQVRLCRADRAAVASGEWFPLMPESKRASDLARLDVQIVALQRDVDALRERVGDPETVVDEHGYLPADRRELMLVAFMRWREREVSRLRMAVAKASELLAVKGQAKAERAKLRRARETGQTQLEILLQIPPLGAGDMCSDCVRPLGWHGYAFKIGRDHPCVGPCPEWPEWADLIQRTRKLYLLAFADDATPAEPAPPPEPAPLAVIPSGLPIAEVVQLLTEIQSDHPNADVRRGRGNAWEIWPGKTEQ</sequence>
<proteinExistence type="predicted"/>
<keyword evidence="2" id="KW-1185">Reference proteome</keyword>
<dbReference type="EMBL" id="LT629701">
    <property type="protein sequence ID" value="SDN05021.1"/>
    <property type="molecule type" value="Genomic_DNA"/>
</dbReference>
<dbReference type="OrthoDB" id="5112685at2"/>
<dbReference type="Proteomes" id="UP000183376">
    <property type="component" value="Chromosome I"/>
</dbReference>
<dbReference type="AlphaFoldDB" id="A0A1G9Y964"/>
<reference evidence="1 2" key="1">
    <citation type="submission" date="2016-10" db="EMBL/GenBank/DDBJ databases">
        <authorList>
            <person name="de Groot N.N."/>
        </authorList>
    </citation>
    <scope>NUCLEOTIDE SEQUENCE [LARGE SCALE GENOMIC DNA]</scope>
    <source>
        <strain evidence="1 2">DSM 44149</strain>
    </source>
</reference>